<gene>
    <name evidence="2" type="ORF">NIES593_19100</name>
</gene>
<evidence type="ECO:0000313" key="2">
    <source>
        <dbReference type="EMBL" id="OKH20335.1"/>
    </source>
</evidence>
<keyword evidence="1" id="KW-1133">Transmembrane helix</keyword>
<organism evidence="2 3">
    <name type="scientific">Hydrococcus rivularis NIES-593</name>
    <dbReference type="NCBI Taxonomy" id="1921803"/>
    <lineage>
        <taxon>Bacteria</taxon>
        <taxon>Bacillati</taxon>
        <taxon>Cyanobacteriota</taxon>
        <taxon>Cyanophyceae</taxon>
        <taxon>Pleurocapsales</taxon>
        <taxon>Hydrococcaceae</taxon>
        <taxon>Hydrococcus</taxon>
    </lineage>
</organism>
<protein>
    <submittedName>
        <fullName evidence="2">Uncharacterized protein</fullName>
    </submittedName>
</protein>
<feature type="transmembrane region" description="Helical" evidence="1">
    <location>
        <begin position="225"/>
        <end position="243"/>
    </location>
</feature>
<feature type="transmembrane region" description="Helical" evidence="1">
    <location>
        <begin position="377"/>
        <end position="395"/>
    </location>
</feature>
<feature type="transmembrane region" description="Helical" evidence="1">
    <location>
        <begin position="28"/>
        <end position="47"/>
    </location>
</feature>
<feature type="transmembrane region" description="Helical" evidence="1">
    <location>
        <begin position="349"/>
        <end position="365"/>
    </location>
</feature>
<feature type="transmembrane region" description="Helical" evidence="1">
    <location>
        <begin position="310"/>
        <end position="328"/>
    </location>
</feature>
<feature type="transmembrane region" description="Helical" evidence="1">
    <location>
        <begin position="492"/>
        <end position="513"/>
    </location>
</feature>
<feature type="transmembrane region" description="Helical" evidence="1">
    <location>
        <begin position="433"/>
        <end position="454"/>
    </location>
</feature>
<dbReference type="Proteomes" id="UP000186868">
    <property type="component" value="Unassembled WGS sequence"/>
</dbReference>
<name>A0A1U7H9X5_9CYAN</name>
<feature type="transmembrane region" description="Helical" evidence="1">
    <location>
        <begin position="187"/>
        <end position="213"/>
    </location>
</feature>
<sequence>MISTLIDRLGEINPQLFRELKGRLQPRNLVIASGISLVVQLLVYFYYRASLPAVSANLTTNDLFNRYCIGSPPIDWNGYTPYPYSIDNFCVKDLLGNWMLNWQLWWLDIFVCLSFIAIFALLAAGTWMLIADLSQEQRRGTLNFIRLSPQSAKTILLGKMLGVPVVLCLAVGLALPLHLVAGLSARIPLGAILGFYGVLATSCVFFWSAALLFGLVTTGLGGFQAWLGSGVVLFFLSCLTNFVRLGTVATHTPFDWLALLYPGTVLPYLVHATFLPPKTVGYLALESGYQSGTGGLSNLLWYGQSLWRNVWTGVGFMLVNYGLWIYWIGQGLKRRFHNQLATLWSKGQSYAISGCFAATILGFTLQTTESYRLYENFFMLQAFVLLLFLLLMAGLSPHRQTLQDWVRYRHQMSRDRRNLLKELIWGDKSPSTVAIALNLLIVMAFISPSLFLFPLEDHKLRLLAGVLLNLGTILIYAAIAQLMLMMKSQKRTVWASATVTVLIFLPLAIMALFSGGEPGRTAAFGLFSLASVWAVDYVSTTTLFLSLLGQWLAIGLVSFQMTRQLRKAAESETKAFLSDSYKRAIASF</sequence>
<feature type="transmembrane region" description="Helical" evidence="1">
    <location>
        <begin position="460"/>
        <end position="480"/>
    </location>
</feature>
<evidence type="ECO:0000256" key="1">
    <source>
        <dbReference type="SAM" id="Phobius"/>
    </source>
</evidence>
<dbReference type="OrthoDB" id="458286at2"/>
<feature type="transmembrane region" description="Helical" evidence="1">
    <location>
        <begin position="156"/>
        <end position="181"/>
    </location>
</feature>
<dbReference type="EMBL" id="MRCB01000031">
    <property type="protein sequence ID" value="OKH20335.1"/>
    <property type="molecule type" value="Genomic_DNA"/>
</dbReference>
<comment type="caution">
    <text evidence="2">The sequence shown here is derived from an EMBL/GenBank/DDBJ whole genome shotgun (WGS) entry which is preliminary data.</text>
</comment>
<reference evidence="2 3" key="1">
    <citation type="submission" date="2016-11" db="EMBL/GenBank/DDBJ databases">
        <title>Draft Genome Sequences of Nine Cyanobacterial Strains from Diverse Habitats.</title>
        <authorList>
            <person name="Zhu T."/>
            <person name="Hou S."/>
            <person name="Lu X."/>
            <person name="Hess W.R."/>
        </authorList>
    </citation>
    <scope>NUCLEOTIDE SEQUENCE [LARGE SCALE GENOMIC DNA]</scope>
    <source>
        <strain evidence="2 3">NIES-593</strain>
    </source>
</reference>
<proteinExistence type="predicted"/>
<evidence type="ECO:0000313" key="3">
    <source>
        <dbReference type="Proteomes" id="UP000186868"/>
    </source>
</evidence>
<dbReference type="AlphaFoldDB" id="A0A1U7H9X5"/>
<feature type="transmembrane region" description="Helical" evidence="1">
    <location>
        <begin position="104"/>
        <end position="130"/>
    </location>
</feature>
<keyword evidence="1" id="KW-0472">Membrane</keyword>
<keyword evidence="1" id="KW-0812">Transmembrane</keyword>
<dbReference type="RefSeq" id="WP_073601100.1">
    <property type="nucleotide sequence ID" value="NZ_MRCB01000031.1"/>
</dbReference>
<feature type="transmembrane region" description="Helical" evidence="1">
    <location>
        <begin position="533"/>
        <end position="557"/>
    </location>
</feature>
<accession>A0A1U7H9X5</accession>
<keyword evidence="3" id="KW-1185">Reference proteome</keyword>
<dbReference type="STRING" id="1921803.NIES593_19100"/>